<dbReference type="AlphaFoldDB" id="A0A2T2WID4"/>
<reference evidence="1 2" key="1">
    <citation type="journal article" date="2014" name="BMC Genomics">
        <title>Comparison of environmental and isolate Sulfobacillus genomes reveals diverse carbon, sulfur, nitrogen, and hydrogen metabolisms.</title>
        <authorList>
            <person name="Justice N.B."/>
            <person name="Norman A."/>
            <person name="Brown C.T."/>
            <person name="Singh A."/>
            <person name="Thomas B.C."/>
            <person name="Banfield J.F."/>
        </authorList>
    </citation>
    <scope>NUCLEOTIDE SEQUENCE [LARGE SCALE GENOMIC DNA]</scope>
    <source>
        <strain evidence="1">AMDSBA1</strain>
    </source>
</reference>
<evidence type="ECO:0000313" key="1">
    <source>
        <dbReference type="EMBL" id="PSR21998.1"/>
    </source>
</evidence>
<comment type="caution">
    <text evidence="1">The sequence shown here is derived from an EMBL/GenBank/DDBJ whole genome shotgun (WGS) entry which is preliminary data.</text>
</comment>
<dbReference type="Proteomes" id="UP000242699">
    <property type="component" value="Unassembled WGS sequence"/>
</dbReference>
<dbReference type="EMBL" id="PXYT01000121">
    <property type="protein sequence ID" value="PSR21998.1"/>
    <property type="molecule type" value="Genomic_DNA"/>
</dbReference>
<evidence type="ECO:0000313" key="2">
    <source>
        <dbReference type="Proteomes" id="UP000242699"/>
    </source>
</evidence>
<sequence length="94" mass="10134">MANRMISDQELALLLAVCDGLNEEDSLAQKFSLGPHTISAMVQTLISPTPYCGTGLLMADMTRLGGSTVEHARNIRLTPLGRTVCQTKSKIVQC</sequence>
<gene>
    <name evidence="1" type="ORF">C7B43_20995</name>
</gene>
<accession>A0A2T2WID4</accession>
<name>A0A2T2WID4_9FIRM</name>
<protein>
    <submittedName>
        <fullName evidence="1">Uncharacterized protein</fullName>
    </submittedName>
</protein>
<organism evidence="1 2">
    <name type="scientific">Sulfobacillus benefaciens</name>
    <dbReference type="NCBI Taxonomy" id="453960"/>
    <lineage>
        <taxon>Bacteria</taxon>
        <taxon>Bacillati</taxon>
        <taxon>Bacillota</taxon>
        <taxon>Clostridia</taxon>
        <taxon>Eubacteriales</taxon>
        <taxon>Clostridiales Family XVII. Incertae Sedis</taxon>
        <taxon>Sulfobacillus</taxon>
    </lineage>
</organism>
<proteinExistence type="predicted"/>